<proteinExistence type="predicted"/>
<feature type="compositionally biased region" description="Acidic residues" evidence="1">
    <location>
        <begin position="1"/>
        <end position="10"/>
    </location>
</feature>
<dbReference type="Proteomes" id="UP001218218">
    <property type="component" value="Unassembled WGS sequence"/>
</dbReference>
<name>A0AAD7A3M9_9AGAR</name>
<feature type="compositionally biased region" description="Basic residues" evidence="1">
    <location>
        <begin position="42"/>
        <end position="53"/>
    </location>
</feature>
<organism evidence="2 3">
    <name type="scientific">Mycena albidolilacea</name>
    <dbReference type="NCBI Taxonomy" id="1033008"/>
    <lineage>
        <taxon>Eukaryota</taxon>
        <taxon>Fungi</taxon>
        <taxon>Dikarya</taxon>
        <taxon>Basidiomycota</taxon>
        <taxon>Agaricomycotina</taxon>
        <taxon>Agaricomycetes</taxon>
        <taxon>Agaricomycetidae</taxon>
        <taxon>Agaricales</taxon>
        <taxon>Marasmiineae</taxon>
        <taxon>Mycenaceae</taxon>
        <taxon>Mycena</taxon>
    </lineage>
</organism>
<accession>A0AAD7A3M9</accession>
<comment type="caution">
    <text evidence="2">The sequence shown here is derived from an EMBL/GenBank/DDBJ whole genome shotgun (WGS) entry which is preliminary data.</text>
</comment>
<reference evidence="2" key="1">
    <citation type="submission" date="2023-03" db="EMBL/GenBank/DDBJ databases">
        <title>Massive genome expansion in bonnet fungi (Mycena s.s.) driven by repeated elements and novel gene families across ecological guilds.</title>
        <authorList>
            <consortium name="Lawrence Berkeley National Laboratory"/>
            <person name="Harder C.B."/>
            <person name="Miyauchi S."/>
            <person name="Viragh M."/>
            <person name="Kuo A."/>
            <person name="Thoen E."/>
            <person name="Andreopoulos B."/>
            <person name="Lu D."/>
            <person name="Skrede I."/>
            <person name="Drula E."/>
            <person name="Henrissat B."/>
            <person name="Morin E."/>
            <person name="Kohler A."/>
            <person name="Barry K."/>
            <person name="LaButti K."/>
            <person name="Morin E."/>
            <person name="Salamov A."/>
            <person name="Lipzen A."/>
            <person name="Mereny Z."/>
            <person name="Hegedus B."/>
            <person name="Baldrian P."/>
            <person name="Stursova M."/>
            <person name="Weitz H."/>
            <person name="Taylor A."/>
            <person name="Grigoriev I.V."/>
            <person name="Nagy L.G."/>
            <person name="Martin F."/>
            <person name="Kauserud H."/>
        </authorList>
    </citation>
    <scope>NUCLEOTIDE SEQUENCE</scope>
    <source>
        <strain evidence="2">CBHHK002</strain>
    </source>
</reference>
<dbReference type="AlphaFoldDB" id="A0AAD7A3M9"/>
<keyword evidence="3" id="KW-1185">Reference proteome</keyword>
<evidence type="ECO:0000313" key="2">
    <source>
        <dbReference type="EMBL" id="KAJ7348232.1"/>
    </source>
</evidence>
<protein>
    <submittedName>
        <fullName evidence="2">Uncharacterized protein</fullName>
    </submittedName>
</protein>
<feature type="compositionally biased region" description="Basic residues" evidence="1">
    <location>
        <begin position="73"/>
        <end position="91"/>
    </location>
</feature>
<feature type="region of interest" description="Disordered" evidence="1">
    <location>
        <begin position="1"/>
        <end position="107"/>
    </location>
</feature>
<sequence length="235" mass="25966">MKPPSDEEEFPASVAVPVWIRQSTKRKSAVTSDISEAELARPAKKKPGPKPKVRTVDPNSEVDSSKPESKPMPSRKKPGPKPKPKAKSGPKPRKDVESDEEDIEIGTPATVAPKIVFMIPEAAMEGNQRMSIKSSASFDDAIELMHETIGCVAVERKPTLAYKFSTANKTASTINLRTETATYKEGWHNPDFGNLWRWGCGKGLVVPNNVYLHLLWPRFLHGATCNPKLQNLNLN</sequence>
<evidence type="ECO:0000313" key="3">
    <source>
        <dbReference type="Proteomes" id="UP001218218"/>
    </source>
</evidence>
<dbReference type="EMBL" id="JARIHO010000017">
    <property type="protein sequence ID" value="KAJ7348232.1"/>
    <property type="molecule type" value="Genomic_DNA"/>
</dbReference>
<gene>
    <name evidence="2" type="ORF">DFH08DRAFT_959653</name>
</gene>
<evidence type="ECO:0000256" key="1">
    <source>
        <dbReference type="SAM" id="MobiDB-lite"/>
    </source>
</evidence>